<dbReference type="PRINTS" id="PR00364">
    <property type="entry name" value="DISEASERSIST"/>
</dbReference>
<gene>
    <name evidence="7" type="ORF">Atai01_74450</name>
</gene>
<dbReference type="InterPro" id="IPR051677">
    <property type="entry name" value="AfsR-DnrI-RedD_regulator"/>
</dbReference>
<evidence type="ECO:0000313" key="7">
    <source>
        <dbReference type="EMBL" id="GLY70826.1"/>
    </source>
</evidence>
<dbReference type="InterPro" id="IPR036388">
    <property type="entry name" value="WH-like_DNA-bd_sf"/>
</dbReference>
<evidence type="ECO:0000259" key="6">
    <source>
        <dbReference type="SMART" id="SM01043"/>
    </source>
</evidence>
<sequence length="924" mass="101233">MTIEFRVLGEIAVLVDGRPLTLGHARQRSVLAALLADVNRSLTLDQLVDRVWGERAPKSARDTLYGYLSRLRAALPAPVAIHRDRGYRLEVDPSTVDFHRFRGLVAAARSGETDQQIAELFESALELWRGDPFPDLDSQWSNEIRGALQHEYLAVKMDRVDCLLRLGRHNELLPQLAASASSSPLDERIAGQLMRALYRSGRRADALDVYRCTRERLTEELGTDPGNQLRELHRRILAADPALAANAVARTAHPVPRQLPAPPRVFTGRAEQLAVLDRVLDPAQQDGPTAVVSAIGGAGGVGKTSLALHWAYQNADRFPDGQLHVNLRGFDRSGVPELPARVLLGFLRALGVASEAIPADLDGRAALYRSLLSGKRMLVVLDNAHDTDQVEPLLPGSAGCAVLITSRSHLAGVLVRGASLLNLEVMPPDEAHDLLTRHLGAKRAAAEPDAVRELLRYCAGLPLAISIVATRAAAHPDFPLSPLVDELRDASARLDALDAGDLATDLRTVLSWSYQALPDEARRIFGLLGLTPTSEIGLDAAASLLELPPGKARVRLRALEDVHLLQQPAPGRYRMHDLVRLYAAERVVPAEDRAAALRRLVDYYLHTAHQADAMLNPHRRRSELAPPADGVVPPAIPDQRAAFRWFDAEHPQVLAAQDIAVDGGWDTQAWQLAWVLNGFHRRRGHLKEDRAVWRTGVAAADRAGETTPTMLAYSAAACSALAEHGAALAELSRGLAMAEQSGDLAAQANTHLALAIAWERKGDDERALIHSEQALRLQRAGGDHLREATTINSIGWFNAKLGRYSLARDYCQRALTLARERDEREEEANTLDSLGYIAAYSGHPEEALTYYQAARDLYRKLGHVAEEAEVLRFLGGTHRDLGNFHEAAAVWSEALAYYDTRHRSDQADQLRCQLAELPDGVALP</sequence>
<dbReference type="SUPFAM" id="SSF46894">
    <property type="entry name" value="C-terminal effector domain of the bipartite response regulators"/>
    <property type="match status" value="1"/>
</dbReference>
<dbReference type="AlphaFoldDB" id="A0A9W6R7I9"/>
<organism evidence="7 8">
    <name type="scientific">Amycolatopsis taiwanensis</name>
    <dbReference type="NCBI Taxonomy" id="342230"/>
    <lineage>
        <taxon>Bacteria</taxon>
        <taxon>Bacillati</taxon>
        <taxon>Actinomycetota</taxon>
        <taxon>Actinomycetes</taxon>
        <taxon>Pseudonocardiales</taxon>
        <taxon>Pseudonocardiaceae</taxon>
        <taxon>Amycolatopsis</taxon>
    </lineage>
</organism>
<dbReference type="SMART" id="SM01043">
    <property type="entry name" value="BTAD"/>
    <property type="match status" value="1"/>
</dbReference>
<comment type="caution">
    <text evidence="7">The sequence shown here is derived from an EMBL/GenBank/DDBJ whole genome shotgun (WGS) entry which is preliminary data.</text>
</comment>
<comment type="similarity">
    <text evidence="1">Belongs to the AfsR/DnrI/RedD regulatory family.</text>
</comment>
<keyword evidence="3" id="KW-0238">DNA-binding</keyword>
<dbReference type="Pfam" id="PF03704">
    <property type="entry name" value="BTAD"/>
    <property type="match status" value="1"/>
</dbReference>
<accession>A0A9W6R7I9</accession>
<dbReference type="InterPro" id="IPR011990">
    <property type="entry name" value="TPR-like_helical_dom_sf"/>
</dbReference>
<dbReference type="GO" id="GO:0000160">
    <property type="term" value="P:phosphorelay signal transduction system"/>
    <property type="evidence" value="ECO:0007669"/>
    <property type="project" value="InterPro"/>
</dbReference>
<name>A0A9W6R7I9_9PSEU</name>
<proteinExistence type="inferred from homology"/>
<dbReference type="SUPFAM" id="SSF48452">
    <property type="entry name" value="TPR-like"/>
    <property type="match status" value="2"/>
</dbReference>
<dbReference type="RefSeq" id="WP_027946902.1">
    <property type="nucleotide sequence ID" value="NZ_BSTI01000027.1"/>
</dbReference>
<dbReference type="InterPro" id="IPR002182">
    <property type="entry name" value="NB-ARC"/>
</dbReference>
<evidence type="ECO:0008006" key="9">
    <source>
        <dbReference type="Google" id="ProtNLM"/>
    </source>
</evidence>
<feature type="domain" description="Bacterial transcriptional activator" evidence="6">
    <location>
        <begin position="96"/>
        <end position="237"/>
    </location>
</feature>
<keyword evidence="8" id="KW-1185">Reference proteome</keyword>
<dbReference type="SMART" id="SM00862">
    <property type="entry name" value="Trans_reg_C"/>
    <property type="match status" value="1"/>
</dbReference>
<dbReference type="CDD" id="cd15831">
    <property type="entry name" value="BTAD"/>
    <property type="match status" value="1"/>
</dbReference>
<evidence type="ECO:0000256" key="3">
    <source>
        <dbReference type="ARBA" id="ARBA00023125"/>
    </source>
</evidence>
<evidence type="ECO:0000256" key="2">
    <source>
        <dbReference type="ARBA" id="ARBA00023015"/>
    </source>
</evidence>
<dbReference type="InterPro" id="IPR005158">
    <property type="entry name" value="BTAD"/>
</dbReference>
<evidence type="ECO:0000256" key="4">
    <source>
        <dbReference type="ARBA" id="ARBA00023163"/>
    </source>
</evidence>
<dbReference type="GO" id="GO:0003677">
    <property type="term" value="F:DNA binding"/>
    <property type="evidence" value="ECO:0007669"/>
    <property type="project" value="UniProtKB-KW"/>
</dbReference>
<dbReference type="InterPro" id="IPR016032">
    <property type="entry name" value="Sig_transdc_resp-reg_C-effctor"/>
</dbReference>
<dbReference type="PANTHER" id="PTHR35807">
    <property type="entry name" value="TRANSCRIPTIONAL REGULATOR REDD-RELATED"/>
    <property type="match status" value="1"/>
</dbReference>
<dbReference type="Pfam" id="PF00486">
    <property type="entry name" value="Trans_reg_C"/>
    <property type="match status" value="1"/>
</dbReference>
<dbReference type="GO" id="GO:0006355">
    <property type="term" value="P:regulation of DNA-templated transcription"/>
    <property type="evidence" value="ECO:0007669"/>
    <property type="project" value="InterPro"/>
</dbReference>
<dbReference type="SUPFAM" id="SSF52540">
    <property type="entry name" value="P-loop containing nucleoside triphosphate hydrolases"/>
    <property type="match status" value="1"/>
</dbReference>
<evidence type="ECO:0000259" key="5">
    <source>
        <dbReference type="SMART" id="SM00862"/>
    </source>
</evidence>
<dbReference type="SMART" id="SM00028">
    <property type="entry name" value="TPR"/>
    <property type="match status" value="4"/>
</dbReference>
<dbReference type="EMBL" id="BSTI01000027">
    <property type="protein sequence ID" value="GLY70826.1"/>
    <property type="molecule type" value="Genomic_DNA"/>
</dbReference>
<evidence type="ECO:0000256" key="1">
    <source>
        <dbReference type="ARBA" id="ARBA00005820"/>
    </source>
</evidence>
<dbReference type="InterPro" id="IPR027417">
    <property type="entry name" value="P-loop_NTPase"/>
</dbReference>
<dbReference type="GO" id="GO:0043531">
    <property type="term" value="F:ADP binding"/>
    <property type="evidence" value="ECO:0007669"/>
    <property type="project" value="InterPro"/>
</dbReference>
<dbReference type="Proteomes" id="UP001165136">
    <property type="component" value="Unassembled WGS sequence"/>
</dbReference>
<dbReference type="PANTHER" id="PTHR35807:SF1">
    <property type="entry name" value="TRANSCRIPTIONAL REGULATOR REDD"/>
    <property type="match status" value="1"/>
</dbReference>
<feature type="domain" description="OmpR/PhoB-type" evidence="5">
    <location>
        <begin position="17"/>
        <end position="89"/>
    </location>
</feature>
<dbReference type="Pfam" id="PF00931">
    <property type="entry name" value="NB-ARC"/>
    <property type="match status" value="1"/>
</dbReference>
<evidence type="ECO:0000313" key="8">
    <source>
        <dbReference type="Proteomes" id="UP001165136"/>
    </source>
</evidence>
<dbReference type="InterPro" id="IPR019734">
    <property type="entry name" value="TPR_rpt"/>
</dbReference>
<protein>
    <recommendedName>
        <fullName evidence="9">SARP family transcriptional regulator</fullName>
    </recommendedName>
</protein>
<keyword evidence="2" id="KW-0805">Transcription regulation</keyword>
<dbReference type="Gene3D" id="3.40.50.300">
    <property type="entry name" value="P-loop containing nucleotide triphosphate hydrolases"/>
    <property type="match status" value="1"/>
</dbReference>
<dbReference type="Gene3D" id="1.10.10.10">
    <property type="entry name" value="Winged helix-like DNA-binding domain superfamily/Winged helix DNA-binding domain"/>
    <property type="match status" value="1"/>
</dbReference>
<keyword evidence="4" id="KW-0804">Transcription</keyword>
<dbReference type="InterPro" id="IPR001867">
    <property type="entry name" value="OmpR/PhoB-type_DNA-bd"/>
</dbReference>
<dbReference type="Gene3D" id="1.25.40.10">
    <property type="entry name" value="Tetratricopeptide repeat domain"/>
    <property type="match status" value="2"/>
</dbReference>
<dbReference type="Pfam" id="PF13424">
    <property type="entry name" value="TPR_12"/>
    <property type="match status" value="1"/>
</dbReference>
<reference evidence="7" key="1">
    <citation type="submission" date="2023-03" db="EMBL/GenBank/DDBJ databases">
        <title>Amycolatopsis taiwanensis NBRC 103393.</title>
        <authorList>
            <person name="Ichikawa N."/>
            <person name="Sato H."/>
            <person name="Tonouchi N."/>
        </authorList>
    </citation>
    <scope>NUCLEOTIDE SEQUENCE</scope>
    <source>
        <strain evidence="7">NBRC 103393</strain>
    </source>
</reference>